<dbReference type="InterPro" id="IPR036388">
    <property type="entry name" value="WH-like_DNA-bd_sf"/>
</dbReference>
<proteinExistence type="predicted"/>
<dbReference type="Proteomes" id="UP000437748">
    <property type="component" value="Unassembled WGS sequence"/>
</dbReference>
<evidence type="ECO:0000259" key="1">
    <source>
        <dbReference type="Pfam" id="PF03551"/>
    </source>
</evidence>
<evidence type="ECO:0000313" key="3">
    <source>
        <dbReference type="Proteomes" id="UP000437748"/>
    </source>
</evidence>
<comment type="caution">
    <text evidence="2">The sequence shown here is derived from an EMBL/GenBank/DDBJ whole genome shotgun (WGS) entry which is preliminary data.</text>
</comment>
<accession>A0A6N6VWF4</accession>
<dbReference type="Pfam" id="PF03551">
    <property type="entry name" value="PadR"/>
    <property type="match status" value="1"/>
</dbReference>
<sequence length="116" mass="13864">MELSMDELNLDNWKTQIRRGYLELSILMIIKFKGRVYGFELIDELKKYDLLIKEGTLYPLLNRMTTDLLLSSVWETESLSGHPRKFYSLTNKGTQILNLMQNEYEKMWSIYCELKK</sequence>
<dbReference type="PANTHER" id="PTHR33169">
    <property type="entry name" value="PADR-FAMILY TRANSCRIPTIONAL REGULATOR"/>
    <property type="match status" value="1"/>
</dbReference>
<dbReference type="AlphaFoldDB" id="A0A6N6VWF4"/>
<dbReference type="InterPro" id="IPR036390">
    <property type="entry name" value="WH_DNA-bd_sf"/>
</dbReference>
<keyword evidence="3" id="KW-1185">Reference proteome</keyword>
<dbReference type="Gene3D" id="1.10.10.10">
    <property type="entry name" value="Winged helix-like DNA-binding domain superfamily/Winged helix DNA-binding domain"/>
    <property type="match status" value="1"/>
</dbReference>
<dbReference type="InterPro" id="IPR052509">
    <property type="entry name" value="Metal_resp_DNA-bind_regulator"/>
</dbReference>
<protein>
    <submittedName>
        <fullName evidence="2">PadR family transcriptional regulator</fullName>
    </submittedName>
</protein>
<name>A0A6N6VWF4_9BACT</name>
<feature type="domain" description="Transcription regulator PadR N-terminal" evidence="1">
    <location>
        <begin position="26"/>
        <end position="97"/>
    </location>
</feature>
<dbReference type="EMBL" id="WFLM01000001">
    <property type="protein sequence ID" value="KAB8040803.1"/>
    <property type="molecule type" value="Genomic_DNA"/>
</dbReference>
<evidence type="ECO:0000313" key="2">
    <source>
        <dbReference type="EMBL" id="KAB8040803.1"/>
    </source>
</evidence>
<dbReference type="PANTHER" id="PTHR33169:SF14">
    <property type="entry name" value="TRANSCRIPTIONAL REGULATOR RV3488"/>
    <property type="match status" value="1"/>
</dbReference>
<dbReference type="SUPFAM" id="SSF46785">
    <property type="entry name" value="Winged helix' DNA-binding domain"/>
    <property type="match status" value="1"/>
</dbReference>
<reference evidence="2 3" key="1">
    <citation type="submission" date="2019-10" db="EMBL/GenBank/DDBJ databases">
        <title>New species of Slilvanegrellaceae.</title>
        <authorList>
            <person name="Pitt A."/>
            <person name="Hahn M.W."/>
        </authorList>
    </citation>
    <scope>NUCLEOTIDE SEQUENCE [LARGE SCALE GENOMIC DNA]</scope>
    <source>
        <strain evidence="2 3">SP-Ram-0.45-NSY-1</strain>
    </source>
</reference>
<dbReference type="InterPro" id="IPR005149">
    <property type="entry name" value="Tscrpt_reg_PadR_N"/>
</dbReference>
<organism evidence="2 3">
    <name type="scientific">Silvanigrella paludirubra</name>
    <dbReference type="NCBI Taxonomy" id="2499159"/>
    <lineage>
        <taxon>Bacteria</taxon>
        <taxon>Pseudomonadati</taxon>
        <taxon>Bdellovibrionota</taxon>
        <taxon>Oligoflexia</taxon>
        <taxon>Silvanigrellales</taxon>
        <taxon>Silvanigrellaceae</taxon>
        <taxon>Silvanigrella</taxon>
    </lineage>
</organism>
<gene>
    <name evidence="2" type="ORF">GCL60_02425</name>
</gene>